<keyword evidence="15" id="KW-0479">Metal-binding</keyword>
<comment type="similarity">
    <text evidence="2">Belongs to the sodium:neurotransmitter symporter (SNF) (TC 2.A.22) family.</text>
</comment>
<feature type="transmembrane region" description="Helical" evidence="17">
    <location>
        <begin position="78"/>
        <end position="98"/>
    </location>
</feature>
<keyword evidence="6" id="KW-0029">Amino-acid transport</keyword>
<dbReference type="GO" id="GO:0015179">
    <property type="term" value="F:L-amino acid transmembrane transporter activity"/>
    <property type="evidence" value="ECO:0007669"/>
    <property type="project" value="TreeGrafter"/>
</dbReference>
<feature type="region of interest" description="Disordered" evidence="16">
    <location>
        <begin position="1"/>
        <end position="41"/>
    </location>
</feature>
<evidence type="ECO:0000256" key="8">
    <source>
        <dbReference type="ARBA" id="ARBA00023053"/>
    </source>
</evidence>
<dbReference type="GO" id="GO:0046872">
    <property type="term" value="F:metal ion binding"/>
    <property type="evidence" value="ECO:0007669"/>
    <property type="project" value="UniProtKB-KW"/>
</dbReference>
<feature type="transmembrane region" description="Helical" evidence="17">
    <location>
        <begin position="427"/>
        <end position="447"/>
    </location>
</feature>
<dbReference type="CDD" id="cd10324">
    <property type="entry name" value="SLC6sbd"/>
    <property type="match status" value="1"/>
</dbReference>
<accession>A0A9N9TWM9</accession>
<feature type="binding site" evidence="15">
    <location>
        <position position="405"/>
    </location>
    <ligand>
        <name>Na(+)</name>
        <dbReference type="ChEBI" id="CHEBI:29101"/>
        <label>1</label>
    </ligand>
</feature>
<keyword evidence="8 15" id="KW-0915">Sodium</keyword>
<keyword evidence="9" id="KW-0406">Ion transport</keyword>
<evidence type="ECO:0000256" key="17">
    <source>
        <dbReference type="SAM" id="Phobius"/>
    </source>
</evidence>
<feature type="binding site" evidence="15">
    <location>
        <position position="60"/>
    </location>
    <ligand>
        <name>Na(+)</name>
        <dbReference type="ChEBI" id="CHEBI:29101"/>
        <label>1</label>
    </ligand>
</feature>
<evidence type="ECO:0000256" key="4">
    <source>
        <dbReference type="ARBA" id="ARBA00022692"/>
    </source>
</evidence>
<comment type="subcellular location">
    <subcellularLocation>
        <location evidence="1">Membrane</location>
        <topology evidence="1">Multi-pass membrane protein</topology>
    </subcellularLocation>
</comment>
<dbReference type="Proteomes" id="UP001153712">
    <property type="component" value="Chromosome 9"/>
</dbReference>
<evidence type="ECO:0000256" key="10">
    <source>
        <dbReference type="ARBA" id="ARBA00023136"/>
    </source>
</evidence>
<keyword evidence="10 17" id="KW-0472">Membrane</keyword>
<proteinExistence type="inferred from homology"/>
<dbReference type="OrthoDB" id="6581954at2759"/>
<feature type="binding site" evidence="15">
    <location>
        <position position="301"/>
    </location>
    <ligand>
        <name>Na(+)</name>
        <dbReference type="ChEBI" id="CHEBI:29101"/>
        <label>1</label>
    </ligand>
</feature>
<evidence type="ECO:0000256" key="3">
    <source>
        <dbReference type="ARBA" id="ARBA00022448"/>
    </source>
</evidence>
<sequence length="624" mass="69835">MSKTNESGIENPTFVSSTEKLENGTTEDKKLNTKEEEDELEKSTWGNSIEFLMSCVAMSVGLGNIWRFPIVANKNGGGAFLIPYIIVLTIIGRPMYYLEMVLGQFSSRGCGKMFQKLSPVFRGIGIGQVFASTCVASYYCSLMAITFIYLINSFTDKFPWESCRNSWTDYLNSRNLTCVDKDTTATGSNTISSSEMYYRREILKELDDITDYMGAPDWKLTLTLLLGWFVTFMISAKGIRSSGKASYFLAIFPYIVMIVLLIRASTLEGATDGMMYFIETDWSKLLDGNVWYAAVTQCFFSLNIGFGNIITLASFNKFDHNISRDAFIITTLDTFTSLLSGVTIFGILGNLAYELGVPPKDVLAGGGGAGLAFISYPEALSKFTFAPWLFAIAFFFMLFVLGVGSLAALHANLNTLIKETFPTLPDWFVAAVTATGLFLFGLIYVTPGGQYTLDLVDHFGGTFVIFVCVCLEVAVVCGLYGVNNVCDDLEFMTKKKVSIFWRICWTFIVPIFLAVIFIYFLVSLTPMTYGIFNLRYPLGLEILGWGILAVTVIQIICWVIYYLYINRHGSFKVMISNAFSTKTWGPAGQNRTQEWKIFKENKTRSSKLSKGPWIIKKLKMFLGR</sequence>
<feature type="transmembrane region" description="Helical" evidence="17">
    <location>
        <begin position="385"/>
        <end position="407"/>
    </location>
</feature>
<feature type="binding site" evidence="15">
    <location>
        <position position="401"/>
    </location>
    <ligand>
        <name>Na(+)</name>
        <dbReference type="ChEBI" id="CHEBI:29101"/>
        <label>1</label>
    </ligand>
</feature>
<dbReference type="EMBL" id="OU900102">
    <property type="protein sequence ID" value="CAG9864892.1"/>
    <property type="molecule type" value="Genomic_DNA"/>
</dbReference>
<dbReference type="PRINTS" id="PR00176">
    <property type="entry name" value="NANEUSMPORT"/>
</dbReference>
<organism evidence="18 19">
    <name type="scientific">Phyllotreta striolata</name>
    <name type="common">Striped flea beetle</name>
    <name type="synonym">Crioceris striolata</name>
    <dbReference type="NCBI Taxonomy" id="444603"/>
    <lineage>
        <taxon>Eukaryota</taxon>
        <taxon>Metazoa</taxon>
        <taxon>Ecdysozoa</taxon>
        <taxon>Arthropoda</taxon>
        <taxon>Hexapoda</taxon>
        <taxon>Insecta</taxon>
        <taxon>Pterygota</taxon>
        <taxon>Neoptera</taxon>
        <taxon>Endopterygota</taxon>
        <taxon>Coleoptera</taxon>
        <taxon>Polyphaga</taxon>
        <taxon>Cucujiformia</taxon>
        <taxon>Chrysomeloidea</taxon>
        <taxon>Chrysomelidae</taxon>
        <taxon>Galerucinae</taxon>
        <taxon>Alticini</taxon>
        <taxon>Phyllotreta</taxon>
    </lineage>
</organism>
<feature type="transmembrane region" description="Helical" evidence="17">
    <location>
        <begin position="290"/>
        <end position="315"/>
    </location>
</feature>
<protein>
    <recommendedName>
        <fullName evidence="14">Sodium-dependent nutrient amino acid transporter 1</fullName>
    </recommendedName>
</protein>
<dbReference type="GO" id="GO:0005886">
    <property type="term" value="C:plasma membrane"/>
    <property type="evidence" value="ECO:0007669"/>
    <property type="project" value="TreeGrafter"/>
</dbReference>
<feature type="compositionally biased region" description="Basic and acidic residues" evidence="16">
    <location>
        <begin position="19"/>
        <end position="34"/>
    </location>
</feature>
<keyword evidence="3" id="KW-0813">Transport</keyword>
<evidence type="ECO:0000256" key="14">
    <source>
        <dbReference type="ARBA" id="ARBA00040215"/>
    </source>
</evidence>
<feature type="transmembrane region" description="Helical" evidence="17">
    <location>
        <begin position="247"/>
        <end position="266"/>
    </location>
</feature>
<dbReference type="InterPro" id="IPR037272">
    <property type="entry name" value="SNS_sf"/>
</dbReference>
<feature type="transmembrane region" description="Helical" evidence="17">
    <location>
        <begin position="459"/>
        <end position="482"/>
    </location>
</feature>
<feature type="transmembrane region" description="Helical" evidence="17">
    <location>
        <begin position="327"/>
        <end position="353"/>
    </location>
</feature>
<feature type="transmembrane region" description="Helical" evidence="17">
    <location>
        <begin position="503"/>
        <end position="522"/>
    </location>
</feature>
<keyword evidence="12" id="KW-0739">Sodium transport</keyword>
<feature type="transmembrane region" description="Helical" evidence="17">
    <location>
        <begin position="542"/>
        <end position="564"/>
    </location>
</feature>
<keyword evidence="4 17" id="KW-0812">Transmembrane</keyword>
<evidence type="ECO:0000256" key="11">
    <source>
        <dbReference type="ARBA" id="ARBA00023180"/>
    </source>
</evidence>
<evidence type="ECO:0000313" key="19">
    <source>
        <dbReference type="Proteomes" id="UP001153712"/>
    </source>
</evidence>
<keyword evidence="7 17" id="KW-1133">Transmembrane helix</keyword>
<dbReference type="InterPro" id="IPR000175">
    <property type="entry name" value="Na/ntran_symport"/>
</dbReference>
<dbReference type="GO" id="GO:0089718">
    <property type="term" value="P:amino acid import across plasma membrane"/>
    <property type="evidence" value="ECO:0007669"/>
    <property type="project" value="TreeGrafter"/>
</dbReference>
<evidence type="ECO:0000256" key="7">
    <source>
        <dbReference type="ARBA" id="ARBA00022989"/>
    </source>
</evidence>
<dbReference type="GO" id="GO:0005283">
    <property type="term" value="F:amino acid:sodium symporter activity"/>
    <property type="evidence" value="ECO:0007669"/>
    <property type="project" value="TreeGrafter"/>
</dbReference>
<evidence type="ECO:0000256" key="6">
    <source>
        <dbReference type="ARBA" id="ARBA00022970"/>
    </source>
</evidence>
<evidence type="ECO:0000256" key="2">
    <source>
        <dbReference type="ARBA" id="ARBA00006459"/>
    </source>
</evidence>
<dbReference type="SUPFAM" id="SSF161070">
    <property type="entry name" value="SNF-like"/>
    <property type="match status" value="1"/>
</dbReference>
<evidence type="ECO:0000313" key="18">
    <source>
        <dbReference type="EMBL" id="CAG9864892.1"/>
    </source>
</evidence>
<dbReference type="Pfam" id="PF00209">
    <property type="entry name" value="SNF"/>
    <property type="match status" value="1"/>
</dbReference>
<dbReference type="PANTHER" id="PTHR11616:SF321">
    <property type="entry name" value="SODIUM-DEPENDENT NUTRIENT AMINO ACID TRANSPORTER 1-RELATED"/>
    <property type="match status" value="1"/>
</dbReference>
<keyword evidence="11" id="KW-0325">Glycoprotein</keyword>
<comment type="function">
    <text evidence="13">Unusual broad substrate spectrum amino acid:sodium cotransporter that promotes absorption of the D isomers of essential amino acids. Neutral amino acids are the preferred substrates, especially methionine and phenylalanine.</text>
</comment>
<evidence type="ECO:0000256" key="12">
    <source>
        <dbReference type="ARBA" id="ARBA00023201"/>
    </source>
</evidence>
<feature type="transmembrane region" description="Helical" evidence="17">
    <location>
        <begin position="119"/>
        <end position="151"/>
    </location>
</feature>
<dbReference type="PANTHER" id="PTHR11616">
    <property type="entry name" value="SODIUM/CHLORIDE DEPENDENT TRANSPORTER"/>
    <property type="match status" value="1"/>
</dbReference>
<evidence type="ECO:0000256" key="16">
    <source>
        <dbReference type="SAM" id="MobiDB-lite"/>
    </source>
</evidence>
<name>A0A9N9TWM9_PHYSR</name>
<evidence type="ECO:0000256" key="15">
    <source>
        <dbReference type="PIRSR" id="PIRSR600175-1"/>
    </source>
</evidence>
<feature type="compositionally biased region" description="Polar residues" evidence="16">
    <location>
        <begin position="1"/>
        <end position="18"/>
    </location>
</feature>
<reference evidence="18" key="1">
    <citation type="submission" date="2022-01" db="EMBL/GenBank/DDBJ databases">
        <authorList>
            <person name="King R."/>
        </authorList>
    </citation>
    <scope>NUCLEOTIDE SEQUENCE</scope>
</reference>
<evidence type="ECO:0000256" key="13">
    <source>
        <dbReference type="ARBA" id="ARBA00037785"/>
    </source>
</evidence>
<evidence type="ECO:0000256" key="9">
    <source>
        <dbReference type="ARBA" id="ARBA00023065"/>
    </source>
</evidence>
<dbReference type="PROSITE" id="PS50267">
    <property type="entry name" value="NA_NEUROTRAN_SYMP_3"/>
    <property type="match status" value="1"/>
</dbReference>
<dbReference type="AlphaFoldDB" id="A0A9N9TWM9"/>
<evidence type="ECO:0000256" key="1">
    <source>
        <dbReference type="ARBA" id="ARBA00004141"/>
    </source>
</evidence>
<feature type="binding site" evidence="15">
    <location>
        <position position="64"/>
    </location>
    <ligand>
        <name>Na(+)</name>
        <dbReference type="ChEBI" id="CHEBI:29101"/>
        <label>1</label>
    </ligand>
</feature>
<keyword evidence="5" id="KW-0769">Symport</keyword>
<evidence type="ECO:0000256" key="5">
    <source>
        <dbReference type="ARBA" id="ARBA00022847"/>
    </source>
</evidence>
<gene>
    <name evidence="18" type="ORF">PHYEVI_LOCUS11142</name>
</gene>
<keyword evidence="19" id="KW-1185">Reference proteome</keyword>